<evidence type="ECO:0000256" key="5">
    <source>
        <dbReference type="ARBA" id="ARBA00022777"/>
    </source>
</evidence>
<dbReference type="InterPro" id="IPR004358">
    <property type="entry name" value="Sig_transdc_His_kin-like_C"/>
</dbReference>
<dbReference type="CDD" id="cd00082">
    <property type="entry name" value="HisKA"/>
    <property type="match status" value="1"/>
</dbReference>
<evidence type="ECO:0000256" key="3">
    <source>
        <dbReference type="ARBA" id="ARBA00022553"/>
    </source>
</evidence>
<dbReference type="EC" id="2.7.13.3" evidence="2"/>
<evidence type="ECO:0000256" key="1">
    <source>
        <dbReference type="ARBA" id="ARBA00000085"/>
    </source>
</evidence>
<comment type="catalytic activity">
    <reaction evidence="1">
        <text>ATP + protein L-histidine = ADP + protein N-phospho-L-histidine.</text>
        <dbReference type="EC" id="2.7.13.3"/>
    </reaction>
</comment>
<dbReference type="SUPFAM" id="SSF47384">
    <property type="entry name" value="Homodimeric domain of signal transducing histidine kinase"/>
    <property type="match status" value="1"/>
</dbReference>
<dbReference type="PRINTS" id="PR00344">
    <property type="entry name" value="BCTRLSENSOR"/>
</dbReference>
<dbReference type="GO" id="GO:0000155">
    <property type="term" value="F:phosphorelay sensor kinase activity"/>
    <property type="evidence" value="ECO:0007669"/>
    <property type="project" value="InterPro"/>
</dbReference>
<dbReference type="Pfam" id="PF00512">
    <property type="entry name" value="HisKA"/>
    <property type="match status" value="1"/>
</dbReference>
<dbReference type="InterPro" id="IPR003594">
    <property type="entry name" value="HATPase_dom"/>
</dbReference>
<organism evidence="9 10">
    <name type="scientific">Bradyrhizobium lablabi</name>
    <dbReference type="NCBI Taxonomy" id="722472"/>
    <lineage>
        <taxon>Bacteria</taxon>
        <taxon>Pseudomonadati</taxon>
        <taxon>Pseudomonadota</taxon>
        <taxon>Alphaproteobacteria</taxon>
        <taxon>Hyphomicrobiales</taxon>
        <taxon>Nitrobacteraceae</taxon>
        <taxon>Bradyrhizobium</taxon>
    </lineage>
</organism>
<proteinExistence type="predicted"/>
<sequence length="295" mass="32518">MTEQVFAGFGDRSGAFQSGDDHIGTEERNESFRATAGATRPVSWNMTASARPHRVSNFEAVLLAIAGHDLRQPLQVIQSAHELLGLGIRTSSELRCLRSGQRAIDRLREQLEQILTALRVRERTRRLELTPVRVHQVLRQACRENEQAALSKGIGIHMVSSDASILSDSLLLGAALRNLVSNAIKYTQPGGRILLGCRHFGSSIRIDVYDTGIGIPGEQMPKIFEAFTRLDAARCDGLGIGLFIVRQAIGILGHRIDVASTPCRGSRFSIFVARAGRSRDRKRTSTAQEEKRARN</sequence>
<dbReference type="InterPro" id="IPR036097">
    <property type="entry name" value="HisK_dim/P_sf"/>
</dbReference>
<dbReference type="EMBL" id="LT670844">
    <property type="protein sequence ID" value="SHJ42807.1"/>
    <property type="molecule type" value="Genomic_DNA"/>
</dbReference>
<dbReference type="PANTHER" id="PTHR43711:SF1">
    <property type="entry name" value="HISTIDINE KINASE 1"/>
    <property type="match status" value="1"/>
</dbReference>
<name>A0A1M6J845_9BRAD</name>
<evidence type="ECO:0000256" key="7">
    <source>
        <dbReference type="SAM" id="Coils"/>
    </source>
</evidence>
<keyword evidence="5 9" id="KW-0418">Kinase</keyword>
<feature type="domain" description="Histidine kinase" evidence="8">
    <location>
        <begin position="65"/>
        <end position="276"/>
    </location>
</feature>
<dbReference type="SMART" id="SM00387">
    <property type="entry name" value="HATPase_c"/>
    <property type="match status" value="1"/>
</dbReference>
<dbReference type="CDD" id="cd00075">
    <property type="entry name" value="HATPase"/>
    <property type="match status" value="1"/>
</dbReference>
<accession>A0A1M6J845</accession>
<keyword evidence="4" id="KW-0808">Transferase</keyword>
<keyword evidence="3" id="KW-0597">Phosphoprotein</keyword>
<dbReference type="InterPro" id="IPR005467">
    <property type="entry name" value="His_kinase_dom"/>
</dbReference>
<reference evidence="9 10" key="1">
    <citation type="submission" date="2016-11" db="EMBL/GenBank/DDBJ databases">
        <authorList>
            <person name="Jaros S."/>
            <person name="Januszkiewicz K."/>
            <person name="Wedrychowicz H."/>
        </authorList>
    </citation>
    <scope>NUCLEOTIDE SEQUENCE [LARGE SCALE GENOMIC DNA]</scope>
    <source>
        <strain evidence="9 10">GAS499</strain>
    </source>
</reference>
<evidence type="ECO:0000259" key="8">
    <source>
        <dbReference type="PROSITE" id="PS50109"/>
    </source>
</evidence>
<dbReference type="InterPro" id="IPR036890">
    <property type="entry name" value="HATPase_C_sf"/>
</dbReference>
<keyword evidence="7" id="KW-0175">Coiled coil</keyword>
<gene>
    <name evidence="9" type="ORF">SAMN05444159_0589</name>
</gene>
<evidence type="ECO:0000313" key="10">
    <source>
        <dbReference type="Proteomes" id="UP000189935"/>
    </source>
</evidence>
<evidence type="ECO:0000313" key="9">
    <source>
        <dbReference type="EMBL" id="SHJ42807.1"/>
    </source>
</evidence>
<dbReference type="AlphaFoldDB" id="A0A1M6J845"/>
<protein>
    <recommendedName>
        <fullName evidence="2">histidine kinase</fullName>
        <ecNumber evidence="2">2.7.13.3</ecNumber>
    </recommendedName>
</protein>
<evidence type="ECO:0000256" key="6">
    <source>
        <dbReference type="ARBA" id="ARBA00023012"/>
    </source>
</evidence>
<dbReference type="InterPro" id="IPR050736">
    <property type="entry name" value="Sensor_HK_Regulatory"/>
</dbReference>
<feature type="coiled-coil region" evidence="7">
    <location>
        <begin position="97"/>
        <end position="124"/>
    </location>
</feature>
<dbReference type="Proteomes" id="UP000189935">
    <property type="component" value="Chromosome I"/>
</dbReference>
<dbReference type="PROSITE" id="PS50109">
    <property type="entry name" value="HIS_KIN"/>
    <property type="match status" value="1"/>
</dbReference>
<dbReference type="SUPFAM" id="SSF55874">
    <property type="entry name" value="ATPase domain of HSP90 chaperone/DNA topoisomerase II/histidine kinase"/>
    <property type="match status" value="1"/>
</dbReference>
<dbReference type="InterPro" id="IPR003661">
    <property type="entry name" value="HisK_dim/P_dom"/>
</dbReference>
<evidence type="ECO:0000256" key="4">
    <source>
        <dbReference type="ARBA" id="ARBA00022679"/>
    </source>
</evidence>
<dbReference type="Gene3D" id="1.10.287.130">
    <property type="match status" value="1"/>
</dbReference>
<evidence type="ECO:0000256" key="2">
    <source>
        <dbReference type="ARBA" id="ARBA00012438"/>
    </source>
</evidence>
<dbReference type="Pfam" id="PF02518">
    <property type="entry name" value="HATPase_c"/>
    <property type="match status" value="1"/>
</dbReference>
<dbReference type="SMART" id="SM00388">
    <property type="entry name" value="HisKA"/>
    <property type="match status" value="1"/>
</dbReference>
<dbReference type="PANTHER" id="PTHR43711">
    <property type="entry name" value="TWO-COMPONENT HISTIDINE KINASE"/>
    <property type="match status" value="1"/>
</dbReference>
<dbReference type="Gene3D" id="3.30.565.10">
    <property type="entry name" value="Histidine kinase-like ATPase, C-terminal domain"/>
    <property type="match status" value="1"/>
</dbReference>
<keyword evidence="6" id="KW-0902">Two-component regulatory system</keyword>